<gene>
    <name evidence="2" type="ORF">AYBTSS11_LOCUS543</name>
</gene>
<evidence type="ECO:0000256" key="1">
    <source>
        <dbReference type="SAM" id="MobiDB-lite"/>
    </source>
</evidence>
<dbReference type="EMBL" id="OY731398">
    <property type="protein sequence ID" value="CAJ1797447.1"/>
    <property type="molecule type" value="Genomic_DNA"/>
</dbReference>
<reference evidence="2" key="1">
    <citation type="submission" date="2023-10" db="EMBL/GenBank/DDBJ databases">
        <authorList>
            <person name="Domelevo Entfellner J.-B."/>
        </authorList>
    </citation>
    <scope>NUCLEOTIDE SEQUENCE</scope>
</reference>
<dbReference type="Proteomes" id="UP001189624">
    <property type="component" value="Chromosome 1"/>
</dbReference>
<organism evidence="2 3">
    <name type="scientific">Sphenostylis stenocarpa</name>
    <dbReference type="NCBI Taxonomy" id="92480"/>
    <lineage>
        <taxon>Eukaryota</taxon>
        <taxon>Viridiplantae</taxon>
        <taxon>Streptophyta</taxon>
        <taxon>Embryophyta</taxon>
        <taxon>Tracheophyta</taxon>
        <taxon>Spermatophyta</taxon>
        <taxon>Magnoliopsida</taxon>
        <taxon>eudicotyledons</taxon>
        <taxon>Gunneridae</taxon>
        <taxon>Pentapetalae</taxon>
        <taxon>rosids</taxon>
        <taxon>fabids</taxon>
        <taxon>Fabales</taxon>
        <taxon>Fabaceae</taxon>
        <taxon>Papilionoideae</taxon>
        <taxon>50 kb inversion clade</taxon>
        <taxon>NPAAA clade</taxon>
        <taxon>indigoferoid/millettioid clade</taxon>
        <taxon>Phaseoleae</taxon>
        <taxon>Sphenostylis</taxon>
    </lineage>
</organism>
<keyword evidence="3" id="KW-1185">Reference proteome</keyword>
<accession>A0AA86RTI7</accession>
<proteinExistence type="predicted"/>
<feature type="compositionally biased region" description="Polar residues" evidence="1">
    <location>
        <begin position="50"/>
        <end position="68"/>
    </location>
</feature>
<evidence type="ECO:0000313" key="3">
    <source>
        <dbReference type="Proteomes" id="UP001189624"/>
    </source>
</evidence>
<evidence type="ECO:0000313" key="2">
    <source>
        <dbReference type="EMBL" id="CAJ1797447.1"/>
    </source>
</evidence>
<protein>
    <submittedName>
        <fullName evidence="2">Uncharacterized protein</fullName>
    </submittedName>
</protein>
<feature type="region of interest" description="Disordered" evidence="1">
    <location>
        <begin position="43"/>
        <end position="72"/>
    </location>
</feature>
<name>A0AA86RTI7_9FABA</name>
<dbReference type="AlphaFoldDB" id="A0AA86RTI7"/>
<sequence>MRNDVEYLHTYTTQVAVCLIGNDEKGQRMHAWSWRRKSEKKEIWRESKTENTVTQSAHKSPRRQTSGELPSKRVVHVYDEESDWCE</sequence>
<dbReference type="Gramene" id="rna-AYBTSS11_LOCUS543">
    <property type="protein sequence ID" value="CAJ1797447.1"/>
    <property type="gene ID" value="gene-AYBTSS11_LOCUS543"/>
</dbReference>